<dbReference type="KEGG" id="ado:A6F68_00276"/>
<dbReference type="EMBL" id="CP016591">
    <property type="protein sequence ID" value="ANY18811.1"/>
    <property type="molecule type" value="Genomic_DNA"/>
</dbReference>
<reference evidence="1 2" key="1">
    <citation type="submission" date="2016-07" db="EMBL/GenBank/DDBJ databases">
        <title>Complete genome sequence of Altererythrobacter dongtanensis KCTC 22672, a type strain with esterase isolated from tidal flat.</title>
        <authorList>
            <person name="Cheng H."/>
            <person name="Wu Y.-H."/>
            <person name="Zhou P."/>
            <person name="Huo Y.-Y."/>
            <person name="Wang C.-S."/>
            <person name="Xu X.-W."/>
        </authorList>
    </citation>
    <scope>NUCLEOTIDE SEQUENCE [LARGE SCALE GENOMIC DNA]</scope>
    <source>
        <strain evidence="1 2">KCTC 22672</strain>
    </source>
</reference>
<keyword evidence="2" id="KW-1185">Reference proteome</keyword>
<evidence type="ECO:0008006" key="3">
    <source>
        <dbReference type="Google" id="ProtNLM"/>
    </source>
</evidence>
<dbReference type="STRING" id="692370.A6F68_00276"/>
<name>A0A1B2A9M2_9SPHN</name>
<dbReference type="InterPro" id="IPR021251">
    <property type="entry name" value="DUF2793"/>
</dbReference>
<dbReference type="OrthoDB" id="564699at2"/>
<proteinExistence type="predicted"/>
<evidence type="ECO:0000313" key="1">
    <source>
        <dbReference type="EMBL" id="ANY18811.1"/>
    </source>
</evidence>
<dbReference type="Proteomes" id="UP000092932">
    <property type="component" value="Chromosome"/>
</dbReference>
<dbReference type="AlphaFoldDB" id="A0A1B2A9M2"/>
<dbReference type="RefSeq" id="WP_067675296.1">
    <property type="nucleotide sequence ID" value="NZ_CP016591.1"/>
</dbReference>
<protein>
    <recommendedName>
        <fullName evidence="3">DUF2793 domain-containing protein</fullName>
    </recommendedName>
</protein>
<organism evidence="1 2">
    <name type="scientific">Tsuneonella dongtanensis</name>
    <dbReference type="NCBI Taxonomy" id="692370"/>
    <lineage>
        <taxon>Bacteria</taxon>
        <taxon>Pseudomonadati</taxon>
        <taxon>Pseudomonadota</taxon>
        <taxon>Alphaproteobacteria</taxon>
        <taxon>Sphingomonadales</taxon>
        <taxon>Erythrobacteraceae</taxon>
        <taxon>Tsuneonella</taxon>
    </lineage>
</organism>
<gene>
    <name evidence="1" type="ORF">A6F68_00276</name>
</gene>
<accession>A0A1B2A9M2</accession>
<sequence>MSEPFQFPYSTPRHDLPLLFAGQSQKDFFVNAALARCDALLHPAIEGETGSPPATAEDGVCWLVSGTASSDFAGKEGAIAFRQAGSWCFASPSDGMRIFDKSAGQYLIYFGGWRREPDVEPPSGGADVDDEARQAIAGLIGVLKRHGILPQN</sequence>
<dbReference type="Pfam" id="PF10983">
    <property type="entry name" value="DUF2793"/>
    <property type="match status" value="1"/>
</dbReference>
<evidence type="ECO:0000313" key="2">
    <source>
        <dbReference type="Proteomes" id="UP000092932"/>
    </source>
</evidence>